<organism evidence="14">
    <name type="scientific">Cacopsylla melanoneura</name>
    <dbReference type="NCBI Taxonomy" id="428564"/>
    <lineage>
        <taxon>Eukaryota</taxon>
        <taxon>Metazoa</taxon>
        <taxon>Ecdysozoa</taxon>
        <taxon>Arthropoda</taxon>
        <taxon>Hexapoda</taxon>
        <taxon>Insecta</taxon>
        <taxon>Pterygota</taxon>
        <taxon>Neoptera</taxon>
        <taxon>Paraneoptera</taxon>
        <taxon>Hemiptera</taxon>
        <taxon>Sternorrhyncha</taxon>
        <taxon>Psylloidea</taxon>
        <taxon>Psyllidae</taxon>
        <taxon>Psyllinae</taxon>
        <taxon>Cacopsylla</taxon>
    </lineage>
</organism>
<feature type="binding site" evidence="10">
    <location>
        <begin position="150"/>
        <end position="157"/>
    </location>
    <ligand>
        <name>ATP</name>
        <dbReference type="ChEBI" id="CHEBI:30616"/>
    </ligand>
</feature>
<dbReference type="PROSITE" id="PS00411">
    <property type="entry name" value="KINESIN_MOTOR_1"/>
    <property type="match status" value="1"/>
</dbReference>
<keyword evidence="3" id="KW-0597">Phosphoprotein</keyword>
<evidence type="ECO:0000256" key="12">
    <source>
        <dbReference type="SAM" id="MobiDB-lite"/>
    </source>
</evidence>
<comment type="similarity">
    <text evidence="10">Belongs to the TRAFAC class myosin-kinesin ATPase superfamily. Kinesin family.</text>
</comment>
<feature type="compositionally biased region" description="Basic residues" evidence="12">
    <location>
        <begin position="1060"/>
        <end position="1070"/>
    </location>
</feature>
<evidence type="ECO:0000256" key="3">
    <source>
        <dbReference type="ARBA" id="ARBA00022553"/>
    </source>
</evidence>
<dbReference type="InterPro" id="IPR001752">
    <property type="entry name" value="Kinesin_motor_dom"/>
</dbReference>
<evidence type="ECO:0000256" key="8">
    <source>
        <dbReference type="ARBA" id="ARBA00023175"/>
    </source>
</evidence>
<dbReference type="SMART" id="SM00129">
    <property type="entry name" value="KISc"/>
    <property type="match status" value="1"/>
</dbReference>
<evidence type="ECO:0000256" key="5">
    <source>
        <dbReference type="ARBA" id="ARBA00022741"/>
    </source>
</evidence>
<dbReference type="GO" id="GO:0005524">
    <property type="term" value="F:ATP binding"/>
    <property type="evidence" value="ECO:0007669"/>
    <property type="project" value="UniProtKB-UniRule"/>
</dbReference>
<dbReference type="GO" id="GO:0007018">
    <property type="term" value="P:microtubule-based movement"/>
    <property type="evidence" value="ECO:0007669"/>
    <property type="project" value="InterPro"/>
</dbReference>
<evidence type="ECO:0000256" key="11">
    <source>
        <dbReference type="SAM" id="Coils"/>
    </source>
</evidence>
<dbReference type="GO" id="GO:0072686">
    <property type="term" value="C:mitotic spindle"/>
    <property type="evidence" value="ECO:0007669"/>
    <property type="project" value="TreeGrafter"/>
</dbReference>
<dbReference type="InterPro" id="IPR019821">
    <property type="entry name" value="Kinesin_motor_CS"/>
</dbReference>
<keyword evidence="4" id="KW-0493">Microtubule</keyword>
<dbReference type="PRINTS" id="PR00380">
    <property type="entry name" value="KINESINHEAVY"/>
</dbReference>
<comment type="subcellular location">
    <subcellularLocation>
        <location evidence="1">Cytoplasm</location>
        <location evidence="1">Cytoskeleton</location>
        <location evidence="1">Spindle</location>
    </subcellularLocation>
</comment>
<feature type="region of interest" description="Disordered" evidence="12">
    <location>
        <begin position="662"/>
        <end position="700"/>
    </location>
</feature>
<evidence type="ECO:0000256" key="10">
    <source>
        <dbReference type="PROSITE-ProRule" id="PRU00283"/>
    </source>
</evidence>
<sequence length="1146" mass="132849">MNKGSYIEGEELPAFHYDYRDYPKIPQQRTGYLQLSQSIEEGDEDITINTEGTYDQTNDKNIIDVYLRIKPSKSRSNPFHENVFDVLDQRSIVFKPSKDMKCSAADACNVYRFSNIYGPTISQTDLFHNIVHKMVEKYLNGEDALLFSFGTTNSGKTFTIQGSIEQPGIIPRTLNILFNSLGPYLDKSDVLFRPTYASNVSMLSKEDRALALDVKNQILNSFDADTVTYTSYTSTYHTANESAESHMFRTLDKEHTAFPLTHLDGYHISVWICFYEVYNENVFDLLDLTHLKMRGKKTILKIGRDQHQNVYIKDLTYVNVHSCEEAYRVLRFGKSHLSFAPTELNNKSSRSHSVFSIKLVKVDARNGELVNMSSFDLCDLAGAERQKRAHTTGNRLREACTINTSLHVLARCFEKLRENHTLKAEKKKIVPFRDSKLTQIFQRSLMGQSSTVKMIVNVNASPSYAEETLQVLKISAVARDLQTAKPSRPLPPPRKKTRFSIMVSKNLDWHQESDIMFQDRASGEMTSYFGQREDPYEIIRSLESRLTELESFNKMDFEEQIRAEYRETLEDYKNMYDEQKKDWDEDVKRMTENHSEEMERQRKFYKMQINELIEMVKEAQAENESEDESMDESSAEAKQKMKLKNLKHELEEMESKYQALVESRDELNTKNKELNKENKELSKDNKELSKDNRELVGKSKELEEKVNQLSRKVEEMEREKKMTGGKRVEEELRALLDEAKEEFKEQTALIETLRSDLDIMNEEKRLWSVKCSELEYELEQRDYLITVKNDCAEELQEKLDYMENKFQEESVEYERLMSEKEAQIIKLKSDLESNQQSVNQSAHDEEALQKEIKNLATLLVDKDKLLTDLKLKISKYEKYYTTIREDRKMKEKEIAELKPKCEDLAQQVIRLEADCASYLNTIKNMENDERSTKSNQEKLLKIYEDRLKAAQDELIVLKASQLKTSLESAVPATPSKYVKQLEEQKRTLTKELEEKDLQVRDLQLKLLQNREISEKLKLQAECNPGQSRSPLKGLENQMHQLELDEHADSDDPDFIPNSRAKCKSTTKKKQVSQLPLSHMNRTAHLATPRKVRAKLFNNSTDCSLDATPKDVQVEAVVPSPKSQIKNKLRARKKTNAAATGTTMAAK</sequence>
<keyword evidence="8 10" id="KW-0505">Motor protein</keyword>
<keyword evidence="7 11" id="KW-0175">Coiled coil</keyword>
<feature type="coiled-coil region" evidence="11">
    <location>
        <begin position="792"/>
        <end position="823"/>
    </location>
</feature>
<dbReference type="InterPro" id="IPR036961">
    <property type="entry name" value="Kinesin_motor_dom_sf"/>
</dbReference>
<dbReference type="SUPFAM" id="SSF52540">
    <property type="entry name" value="P-loop containing nucleoside triphosphate hydrolases"/>
    <property type="match status" value="1"/>
</dbReference>
<keyword evidence="5 10" id="KW-0547">Nucleotide-binding</keyword>
<keyword evidence="6 10" id="KW-0067">ATP-binding</keyword>
<keyword evidence="2" id="KW-0963">Cytoplasm</keyword>
<feature type="coiled-coil region" evidence="11">
    <location>
        <begin position="908"/>
        <end position="1005"/>
    </location>
</feature>
<evidence type="ECO:0000313" key="14">
    <source>
        <dbReference type="EMBL" id="CAG6771581.1"/>
    </source>
</evidence>
<dbReference type="AlphaFoldDB" id="A0A8D9EZD7"/>
<accession>A0A8D9EZD7</accession>
<dbReference type="GO" id="GO:0005876">
    <property type="term" value="C:spindle microtubule"/>
    <property type="evidence" value="ECO:0007669"/>
    <property type="project" value="TreeGrafter"/>
</dbReference>
<feature type="compositionally biased region" description="Basic residues" evidence="12">
    <location>
        <begin position="1124"/>
        <end position="1134"/>
    </location>
</feature>
<dbReference type="Pfam" id="PF00225">
    <property type="entry name" value="Kinesin"/>
    <property type="match status" value="1"/>
</dbReference>
<dbReference type="GO" id="GO:0005634">
    <property type="term" value="C:nucleus"/>
    <property type="evidence" value="ECO:0007669"/>
    <property type="project" value="TreeGrafter"/>
</dbReference>
<evidence type="ECO:0000259" key="13">
    <source>
        <dbReference type="PROSITE" id="PS50067"/>
    </source>
</evidence>
<dbReference type="EMBL" id="HBUF01585280">
    <property type="protein sequence ID" value="CAG6771581.1"/>
    <property type="molecule type" value="Transcribed_RNA"/>
</dbReference>
<keyword evidence="9" id="KW-0206">Cytoskeleton</keyword>
<dbReference type="GO" id="GO:0051231">
    <property type="term" value="P:spindle elongation"/>
    <property type="evidence" value="ECO:0007669"/>
    <property type="project" value="TreeGrafter"/>
</dbReference>
<evidence type="ECO:0000256" key="1">
    <source>
        <dbReference type="ARBA" id="ARBA00004186"/>
    </source>
</evidence>
<dbReference type="PANTHER" id="PTHR47970">
    <property type="entry name" value="KINESIN-LIKE PROTEIN KIF11"/>
    <property type="match status" value="1"/>
</dbReference>
<evidence type="ECO:0000256" key="9">
    <source>
        <dbReference type="ARBA" id="ARBA00023212"/>
    </source>
</evidence>
<feature type="region of interest" description="Disordered" evidence="12">
    <location>
        <begin position="1116"/>
        <end position="1146"/>
    </location>
</feature>
<dbReference type="GO" id="GO:0090307">
    <property type="term" value="P:mitotic spindle assembly"/>
    <property type="evidence" value="ECO:0007669"/>
    <property type="project" value="TreeGrafter"/>
</dbReference>
<dbReference type="InterPro" id="IPR027417">
    <property type="entry name" value="P-loop_NTPase"/>
</dbReference>
<reference evidence="14" key="1">
    <citation type="submission" date="2021-05" db="EMBL/GenBank/DDBJ databases">
        <authorList>
            <person name="Alioto T."/>
            <person name="Alioto T."/>
            <person name="Gomez Garrido J."/>
        </authorList>
    </citation>
    <scope>NUCLEOTIDE SEQUENCE</scope>
</reference>
<evidence type="ECO:0000256" key="6">
    <source>
        <dbReference type="ARBA" id="ARBA00022840"/>
    </source>
</evidence>
<dbReference type="PROSITE" id="PS50067">
    <property type="entry name" value="KINESIN_MOTOR_2"/>
    <property type="match status" value="1"/>
</dbReference>
<dbReference type="GO" id="GO:0008574">
    <property type="term" value="F:plus-end-directed microtubule motor activity"/>
    <property type="evidence" value="ECO:0007669"/>
    <property type="project" value="TreeGrafter"/>
</dbReference>
<protein>
    <submittedName>
        <fullName evidence="14">Kinesin-like protein KIF20A</fullName>
    </submittedName>
</protein>
<feature type="region of interest" description="Disordered" evidence="12">
    <location>
        <begin position="1046"/>
        <end position="1074"/>
    </location>
</feature>
<feature type="compositionally biased region" description="Low complexity" evidence="12">
    <location>
        <begin position="1135"/>
        <end position="1146"/>
    </location>
</feature>
<evidence type="ECO:0000256" key="7">
    <source>
        <dbReference type="ARBA" id="ARBA00023054"/>
    </source>
</evidence>
<feature type="domain" description="Kinesin motor" evidence="13">
    <location>
        <begin position="62"/>
        <end position="481"/>
    </location>
</feature>
<proteinExistence type="inferred from homology"/>
<evidence type="ECO:0000256" key="4">
    <source>
        <dbReference type="ARBA" id="ARBA00022701"/>
    </source>
</evidence>
<evidence type="ECO:0000256" key="2">
    <source>
        <dbReference type="ARBA" id="ARBA00022490"/>
    </source>
</evidence>
<dbReference type="PANTHER" id="PTHR47970:SF29">
    <property type="entry name" value="KINESIN FAMILY MEMBER 20B"/>
    <property type="match status" value="1"/>
</dbReference>
<name>A0A8D9EZD7_9HEMI</name>
<dbReference type="GO" id="GO:0008017">
    <property type="term" value="F:microtubule binding"/>
    <property type="evidence" value="ECO:0007669"/>
    <property type="project" value="InterPro"/>
</dbReference>
<dbReference type="Gene3D" id="3.40.850.10">
    <property type="entry name" value="Kinesin motor domain"/>
    <property type="match status" value="1"/>
</dbReference>
<dbReference type="InterPro" id="IPR047149">
    <property type="entry name" value="KIF11-like"/>
</dbReference>